<evidence type="ECO:0000313" key="2">
    <source>
        <dbReference type="Proteomes" id="UP000283786"/>
    </source>
</evidence>
<keyword evidence="2" id="KW-1185">Reference proteome</keyword>
<dbReference type="EMBL" id="CP060436">
    <property type="protein sequence ID" value="QPM89412.1"/>
    <property type="molecule type" value="Genomic_DNA"/>
</dbReference>
<name>A0A418SDT5_9RHOB</name>
<dbReference type="Gene3D" id="3.40.30.10">
    <property type="entry name" value="Glutaredoxin"/>
    <property type="match status" value="1"/>
</dbReference>
<protein>
    <recommendedName>
        <fullName evidence="3">Thioredoxin-like fold domain-containing protein</fullName>
    </recommendedName>
</protein>
<sequence>MSRISACALVLLLPLPGHAGDWVARLKRQPALMDQEMRQLLTQEPELVDEALAQVAAAQSDASWQPLQDEITSDLGQIGTEAPRLFAVSPQGIGPQVTASLTLFTRADCPACQRAEAELRVLAVQHPDKRFEIRSLSTTLPDRLAMALAETHGAEAAISFRAQVTTQDRAALTALLEQAGHDPEALLTLAESAQMNREADLQARQFEVLGLDTAPSYVMPDRLIRGQMPAVVLEGYLAE</sequence>
<reference evidence="1 2" key="1">
    <citation type="submission" date="2020-08" db="EMBL/GenBank/DDBJ databases">
        <title>Genome sequence of Rhodobacteraceae bacterium Lw-13e.</title>
        <authorList>
            <person name="Poehlein A."/>
            <person name="Wolter L."/>
            <person name="Daniel R."/>
            <person name="Brinkhoff T."/>
        </authorList>
    </citation>
    <scope>NUCLEOTIDE SEQUENCE [LARGE SCALE GENOMIC DNA]</scope>
    <source>
        <strain evidence="1 2">Lw-13e</strain>
    </source>
</reference>
<dbReference type="OrthoDB" id="7726503at2"/>
<dbReference type="AlphaFoldDB" id="A0A418SDT5"/>
<dbReference type="KEGG" id="palw:PSAL_006310"/>
<organism evidence="1 2">
    <name type="scientific">Pseudooceanicola algae</name>
    <dbReference type="NCBI Taxonomy" id="1537215"/>
    <lineage>
        <taxon>Bacteria</taxon>
        <taxon>Pseudomonadati</taxon>
        <taxon>Pseudomonadota</taxon>
        <taxon>Alphaproteobacteria</taxon>
        <taxon>Rhodobacterales</taxon>
        <taxon>Paracoccaceae</taxon>
        <taxon>Pseudooceanicola</taxon>
    </lineage>
</organism>
<dbReference type="Proteomes" id="UP000283786">
    <property type="component" value="Chromosome"/>
</dbReference>
<evidence type="ECO:0008006" key="3">
    <source>
        <dbReference type="Google" id="ProtNLM"/>
    </source>
</evidence>
<dbReference type="SUPFAM" id="SSF52833">
    <property type="entry name" value="Thioredoxin-like"/>
    <property type="match status" value="1"/>
</dbReference>
<gene>
    <name evidence="1" type="ORF">PSAL_006310</name>
</gene>
<accession>A0A418SDT5</accession>
<dbReference type="InterPro" id="IPR036249">
    <property type="entry name" value="Thioredoxin-like_sf"/>
</dbReference>
<proteinExistence type="predicted"/>
<evidence type="ECO:0000313" key="1">
    <source>
        <dbReference type="EMBL" id="QPM89412.1"/>
    </source>
</evidence>